<dbReference type="HOGENOM" id="CLU_2424553_0_0_3"/>
<dbReference type="AlphaFoldDB" id="A2C348"/>
<dbReference type="Proteomes" id="UP000002592">
    <property type="component" value="Chromosome"/>
</dbReference>
<reference evidence="2" key="1">
    <citation type="journal article" date="2007" name="PLoS Genet.">
        <title>Patterns and implications of gene gain and loss in the evolution of Prochlorococcus.</title>
        <authorList>
            <person name="Kettler G.C."/>
            <person name="Martiny A.C."/>
            <person name="Huang K."/>
            <person name="Zucker J."/>
            <person name="Coleman M.L."/>
            <person name="Rodrigue S."/>
            <person name="Chen F."/>
            <person name="Lapidus A."/>
            <person name="Ferriera S."/>
            <person name="Johnson J."/>
            <person name="Steglich C."/>
            <person name="Church G.M."/>
            <person name="Richardson P."/>
            <person name="Chisholm S.W."/>
        </authorList>
    </citation>
    <scope>NUCLEOTIDE SEQUENCE [LARGE SCALE GENOMIC DNA]</scope>
    <source>
        <strain evidence="2">NATL1A</strain>
    </source>
</reference>
<evidence type="ECO:0008006" key="3">
    <source>
        <dbReference type="Google" id="ProtNLM"/>
    </source>
</evidence>
<dbReference type="InterPro" id="IPR011010">
    <property type="entry name" value="DNA_brk_join_enz"/>
</dbReference>
<sequence length="91" mass="10868">MIRTYTFLRMKNMFFNFRSYWPKQSRRNETKPCFLFTLRHRYANASHEAGIPLANIPAAMDHTTEVHHQSYERFIPDGTVDLYAKRNARVS</sequence>
<name>A2C348_PROM1</name>
<dbReference type="GO" id="GO:0003677">
    <property type="term" value="F:DNA binding"/>
    <property type="evidence" value="ECO:0007669"/>
    <property type="project" value="InterPro"/>
</dbReference>
<organism evidence="1 2">
    <name type="scientific">Prochlorococcus marinus (strain NATL1A)</name>
    <dbReference type="NCBI Taxonomy" id="167555"/>
    <lineage>
        <taxon>Bacteria</taxon>
        <taxon>Bacillati</taxon>
        <taxon>Cyanobacteriota</taxon>
        <taxon>Cyanophyceae</taxon>
        <taxon>Synechococcales</taxon>
        <taxon>Prochlorococcaceae</taxon>
        <taxon>Prochlorococcus</taxon>
    </lineage>
</organism>
<dbReference type="EMBL" id="CP000553">
    <property type="protein sequence ID" value="ABM75908.1"/>
    <property type="molecule type" value="Genomic_DNA"/>
</dbReference>
<gene>
    <name evidence="1" type="ordered locus">NATL1_13501</name>
</gene>
<dbReference type="SUPFAM" id="SSF56349">
    <property type="entry name" value="DNA breaking-rejoining enzymes"/>
    <property type="match status" value="1"/>
</dbReference>
<dbReference type="KEGG" id="pme:NATL1_13501"/>
<accession>A2C348</accession>
<evidence type="ECO:0000313" key="2">
    <source>
        <dbReference type="Proteomes" id="UP000002592"/>
    </source>
</evidence>
<dbReference type="eggNOG" id="COG0582">
    <property type="taxonomic scope" value="Bacteria"/>
</dbReference>
<proteinExistence type="predicted"/>
<evidence type="ECO:0000313" key="1">
    <source>
        <dbReference type="EMBL" id="ABM75908.1"/>
    </source>
</evidence>
<protein>
    <recommendedName>
        <fullName evidence="3">Phage integrase family</fullName>
    </recommendedName>
</protein>